<evidence type="ECO:0000313" key="12">
    <source>
        <dbReference type="EMBL" id="RKQ71449.1"/>
    </source>
</evidence>
<comment type="cofactor">
    <cofactor evidence="9">
        <name>Mg(2+)</name>
        <dbReference type="ChEBI" id="CHEBI:18420"/>
    </cofactor>
</comment>
<dbReference type="InterPro" id="IPR014720">
    <property type="entry name" value="dsRBD_dom"/>
</dbReference>
<evidence type="ECO:0000256" key="2">
    <source>
        <dbReference type="ARBA" id="ARBA00010183"/>
    </source>
</evidence>
<dbReference type="Pfam" id="PF00035">
    <property type="entry name" value="dsrm"/>
    <property type="match status" value="1"/>
</dbReference>
<dbReference type="PROSITE" id="PS50137">
    <property type="entry name" value="DS_RBD"/>
    <property type="match status" value="1"/>
</dbReference>
<dbReference type="GO" id="GO:0046872">
    <property type="term" value="F:metal ion binding"/>
    <property type="evidence" value="ECO:0007669"/>
    <property type="project" value="UniProtKB-KW"/>
</dbReference>
<keyword evidence="6 9" id="KW-0255">Endonuclease</keyword>
<dbReference type="FunFam" id="1.10.1520.10:FF:000001">
    <property type="entry name" value="Ribonuclease 3"/>
    <property type="match status" value="1"/>
</dbReference>
<feature type="domain" description="RNase III" evidence="11">
    <location>
        <begin position="14"/>
        <end position="140"/>
    </location>
</feature>
<dbReference type="Proteomes" id="UP000282211">
    <property type="component" value="Unassembled WGS sequence"/>
</dbReference>
<keyword evidence="5 9" id="KW-0540">Nuclease</keyword>
<feature type="domain" description="DRBM" evidence="10">
    <location>
        <begin position="166"/>
        <end position="235"/>
    </location>
</feature>
<dbReference type="GO" id="GO:0010468">
    <property type="term" value="P:regulation of gene expression"/>
    <property type="evidence" value="ECO:0007669"/>
    <property type="project" value="TreeGrafter"/>
</dbReference>
<organism evidence="12 13">
    <name type="scientific">Litorimonas taeanensis</name>
    <dbReference type="NCBI Taxonomy" id="568099"/>
    <lineage>
        <taxon>Bacteria</taxon>
        <taxon>Pseudomonadati</taxon>
        <taxon>Pseudomonadota</taxon>
        <taxon>Alphaproteobacteria</taxon>
        <taxon>Maricaulales</taxon>
        <taxon>Robiginitomaculaceae</taxon>
    </lineage>
</organism>
<proteinExistence type="inferred from homology"/>
<dbReference type="Pfam" id="PF14622">
    <property type="entry name" value="Ribonucleas_3_3"/>
    <property type="match status" value="1"/>
</dbReference>
<dbReference type="CDD" id="cd10845">
    <property type="entry name" value="DSRM_RNAse_III_family"/>
    <property type="match status" value="1"/>
</dbReference>
<keyword evidence="9" id="KW-0479">Metal-binding</keyword>
<evidence type="ECO:0000256" key="5">
    <source>
        <dbReference type="ARBA" id="ARBA00022722"/>
    </source>
</evidence>
<comment type="subunit">
    <text evidence="9">Homodimer.</text>
</comment>
<comment type="catalytic activity">
    <reaction evidence="1 9">
        <text>Endonucleolytic cleavage to 5'-phosphomonoester.</text>
        <dbReference type="EC" id="3.1.26.3"/>
    </reaction>
</comment>
<keyword evidence="9" id="KW-0963">Cytoplasm</keyword>
<comment type="similarity">
    <text evidence="2">Belongs to the ribonuclease III family.</text>
</comment>
<dbReference type="PANTHER" id="PTHR11207:SF0">
    <property type="entry name" value="RIBONUCLEASE 3"/>
    <property type="match status" value="1"/>
</dbReference>
<evidence type="ECO:0000256" key="3">
    <source>
        <dbReference type="ARBA" id="ARBA00022552"/>
    </source>
</evidence>
<dbReference type="RefSeq" id="WP_121099221.1">
    <property type="nucleotide sequence ID" value="NZ_RBII01000001.1"/>
</dbReference>
<protein>
    <recommendedName>
        <fullName evidence="9">Ribonuclease 3</fullName>
        <ecNumber evidence="9">3.1.26.3</ecNumber>
    </recommendedName>
    <alternativeName>
        <fullName evidence="9">Ribonuclease III</fullName>
        <shortName evidence="9">RNase III</shortName>
    </alternativeName>
</protein>
<accession>A0A420WKG9</accession>
<dbReference type="NCBIfam" id="TIGR02191">
    <property type="entry name" value="RNaseIII"/>
    <property type="match status" value="1"/>
</dbReference>
<dbReference type="Gene3D" id="3.30.160.20">
    <property type="match status" value="1"/>
</dbReference>
<sequence>MSPKDFTAGTPKRLEALFERIGYQFKDVELVQRALTHASYGDGRRNTVDNERLEFLGDRVLGLLTAKLLFDQTKTKEGIMATRLNALVRKETCARVAQRLDIGSALLMSNSEDKQGGRGKTSILGDACEALMAALYIDGGYSVVEKFYNEHWREELDNVLNQSEKDPKTQLQEFALSKKLAVPYYYVKERSGPDHKPNFIIGVKVEGIGEAFATGTSKKLAERRAAKSLLEQIEET</sequence>
<dbReference type="GO" id="GO:0006364">
    <property type="term" value="P:rRNA processing"/>
    <property type="evidence" value="ECO:0007669"/>
    <property type="project" value="UniProtKB-UniRule"/>
</dbReference>
<comment type="subcellular location">
    <subcellularLocation>
        <location evidence="9">Cytoplasm</location>
    </subcellularLocation>
</comment>
<dbReference type="SMART" id="SM00535">
    <property type="entry name" value="RIBOc"/>
    <property type="match status" value="1"/>
</dbReference>
<evidence type="ECO:0000256" key="1">
    <source>
        <dbReference type="ARBA" id="ARBA00000109"/>
    </source>
</evidence>
<dbReference type="InterPro" id="IPR011907">
    <property type="entry name" value="RNase_III"/>
</dbReference>
<evidence type="ECO:0000256" key="4">
    <source>
        <dbReference type="ARBA" id="ARBA00022664"/>
    </source>
</evidence>
<evidence type="ECO:0000313" key="13">
    <source>
        <dbReference type="Proteomes" id="UP000282211"/>
    </source>
</evidence>
<dbReference type="FunCoup" id="A0A420WKG9">
    <property type="interactions" value="444"/>
</dbReference>
<evidence type="ECO:0000259" key="11">
    <source>
        <dbReference type="PROSITE" id="PS50142"/>
    </source>
</evidence>
<dbReference type="InterPro" id="IPR000999">
    <property type="entry name" value="RNase_III_dom"/>
</dbReference>
<dbReference type="HAMAP" id="MF_00104">
    <property type="entry name" value="RNase_III"/>
    <property type="match status" value="1"/>
</dbReference>
<dbReference type="GO" id="GO:0006397">
    <property type="term" value="P:mRNA processing"/>
    <property type="evidence" value="ECO:0007669"/>
    <property type="project" value="UniProtKB-UniRule"/>
</dbReference>
<keyword evidence="8 9" id="KW-0694">RNA-binding</keyword>
<keyword evidence="4 9" id="KW-0507">mRNA processing</keyword>
<keyword evidence="9" id="KW-0819">tRNA processing</keyword>
<dbReference type="GO" id="GO:0004525">
    <property type="term" value="F:ribonuclease III activity"/>
    <property type="evidence" value="ECO:0007669"/>
    <property type="project" value="UniProtKB-UniRule"/>
</dbReference>
<dbReference type="GO" id="GO:0005737">
    <property type="term" value="C:cytoplasm"/>
    <property type="evidence" value="ECO:0007669"/>
    <property type="project" value="UniProtKB-SubCell"/>
</dbReference>
<dbReference type="SUPFAM" id="SSF54768">
    <property type="entry name" value="dsRNA-binding domain-like"/>
    <property type="match status" value="1"/>
</dbReference>
<feature type="binding site" evidence="9">
    <location>
        <position position="129"/>
    </location>
    <ligand>
        <name>Mg(2+)</name>
        <dbReference type="ChEBI" id="CHEBI:18420"/>
    </ligand>
</feature>
<feature type="active site" evidence="9">
    <location>
        <position position="129"/>
    </location>
</feature>
<feature type="binding site" evidence="9">
    <location>
        <position position="54"/>
    </location>
    <ligand>
        <name>Mg(2+)</name>
        <dbReference type="ChEBI" id="CHEBI:18420"/>
    </ligand>
</feature>
<evidence type="ECO:0000256" key="8">
    <source>
        <dbReference type="ARBA" id="ARBA00022884"/>
    </source>
</evidence>
<keyword evidence="3 9" id="KW-0698">rRNA processing</keyword>
<reference evidence="12 13" key="1">
    <citation type="submission" date="2018-10" db="EMBL/GenBank/DDBJ databases">
        <title>Genomic Encyclopedia of Type Strains, Phase IV (KMG-IV): sequencing the most valuable type-strain genomes for metagenomic binning, comparative biology and taxonomic classification.</title>
        <authorList>
            <person name="Goeker M."/>
        </authorList>
    </citation>
    <scope>NUCLEOTIDE SEQUENCE [LARGE SCALE GENOMIC DNA]</scope>
    <source>
        <strain evidence="12 13">DSM 22008</strain>
    </source>
</reference>
<evidence type="ECO:0000256" key="9">
    <source>
        <dbReference type="HAMAP-Rule" id="MF_00104"/>
    </source>
</evidence>
<gene>
    <name evidence="9" type="primary">rnc</name>
    <name evidence="12" type="ORF">DES40_0769</name>
</gene>
<dbReference type="EMBL" id="RBII01000001">
    <property type="protein sequence ID" value="RKQ71449.1"/>
    <property type="molecule type" value="Genomic_DNA"/>
</dbReference>
<keyword evidence="13" id="KW-1185">Reference proteome</keyword>
<keyword evidence="9" id="KW-0460">Magnesium</keyword>
<dbReference type="SUPFAM" id="SSF69065">
    <property type="entry name" value="RNase III domain-like"/>
    <property type="match status" value="1"/>
</dbReference>
<dbReference type="SMART" id="SM00358">
    <property type="entry name" value="DSRM"/>
    <property type="match status" value="1"/>
</dbReference>
<name>A0A420WKG9_9PROT</name>
<comment type="function">
    <text evidence="9">Digests double-stranded RNA. Involved in the processing of primary rRNA transcript to yield the immediate precursors to the large and small rRNAs (23S and 16S). Processes some mRNAs, and tRNAs when they are encoded in the rRNA operon. Processes pre-crRNA and tracrRNA of type II CRISPR loci if present in the organism.</text>
</comment>
<evidence type="ECO:0000256" key="6">
    <source>
        <dbReference type="ARBA" id="ARBA00022759"/>
    </source>
</evidence>
<dbReference type="GO" id="GO:0003725">
    <property type="term" value="F:double-stranded RNA binding"/>
    <property type="evidence" value="ECO:0007669"/>
    <property type="project" value="TreeGrafter"/>
</dbReference>
<dbReference type="PROSITE" id="PS50142">
    <property type="entry name" value="RNASE_3_2"/>
    <property type="match status" value="1"/>
</dbReference>
<feature type="binding site" evidence="9">
    <location>
        <position position="126"/>
    </location>
    <ligand>
        <name>Mg(2+)</name>
        <dbReference type="ChEBI" id="CHEBI:18420"/>
    </ligand>
</feature>
<dbReference type="PANTHER" id="PTHR11207">
    <property type="entry name" value="RIBONUCLEASE III"/>
    <property type="match status" value="1"/>
</dbReference>
<dbReference type="Gene3D" id="1.10.1520.10">
    <property type="entry name" value="Ribonuclease III domain"/>
    <property type="match status" value="1"/>
</dbReference>
<keyword evidence="9" id="KW-0699">rRNA-binding</keyword>
<dbReference type="PROSITE" id="PS00517">
    <property type="entry name" value="RNASE_3_1"/>
    <property type="match status" value="1"/>
</dbReference>
<dbReference type="OrthoDB" id="9805026at2"/>
<evidence type="ECO:0000256" key="7">
    <source>
        <dbReference type="ARBA" id="ARBA00022801"/>
    </source>
</evidence>
<dbReference type="InterPro" id="IPR036389">
    <property type="entry name" value="RNase_III_sf"/>
</dbReference>
<dbReference type="EC" id="3.1.26.3" evidence="9"/>
<keyword evidence="7 9" id="KW-0378">Hydrolase</keyword>
<feature type="active site" evidence="9">
    <location>
        <position position="58"/>
    </location>
</feature>
<dbReference type="GO" id="GO:0019843">
    <property type="term" value="F:rRNA binding"/>
    <property type="evidence" value="ECO:0007669"/>
    <property type="project" value="UniProtKB-KW"/>
</dbReference>
<evidence type="ECO:0000259" key="10">
    <source>
        <dbReference type="PROSITE" id="PS50137"/>
    </source>
</evidence>
<dbReference type="GO" id="GO:0008033">
    <property type="term" value="P:tRNA processing"/>
    <property type="evidence" value="ECO:0007669"/>
    <property type="project" value="UniProtKB-KW"/>
</dbReference>
<dbReference type="AlphaFoldDB" id="A0A420WKG9"/>
<dbReference type="InParanoid" id="A0A420WKG9"/>
<comment type="caution">
    <text evidence="12">The sequence shown here is derived from an EMBL/GenBank/DDBJ whole genome shotgun (WGS) entry which is preliminary data.</text>
</comment>
<dbReference type="CDD" id="cd00593">
    <property type="entry name" value="RIBOc"/>
    <property type="match status" value="1"/>
</dbReference>